<evidence type="ECO:0000313" key="1">
    <source>
        <dbReference type="EMBL" id="MFB9329820.1"/>
    </source>
</evidence>
<protein>
    <recommendedName>
        <fullName evidence="3">Nucleotidyltransferase domain-containing protein</fullName>
    </recommendedName>
</protein>
<comment type="caution">
    <text evidence="1">The sequence shown here is derived from an EMBL/GenBank/DDBJ whole genome shotgun (WGS) entry which is preliminary data.</text>
</comment>
<organism evidence="1 2">
    <name type="scientific">Paenibacillus aurantiacus</name>
    <dbReference type="NCBI Taxonomy" id="1936118"/>
    <lineage>
        <taxon>Bacteria</taxon>
        <taxon>Bacillati</taxon>
        <taxon>Bacillota</taxon>
        <taxon>Bacilli</taxon>
        <taxon>Bacillales</taxon>
        <taxon>Paenibacillaceae</taxon>
        <taxon>Paenibacillus</taxon>
    </lineage>
</organism>
<keyword evidence="2" id="KW-1185">Reference proteome</keyword>
<sequence>MNIGQARAAAKEWVHLHASSTAGFAGAYYSGSTVGKADEEELPAASDVDIVIVVAMEQPPMKPGKFRYRDVLLEATYLSASQLASPDRVLASYHLAGSFRTNTVIADPTGGLRKLQAEVARRFTAYDTVRQRCQEAHDRVHNGLLAIDTEAPLHDLATSWLFPTGIMAHIPLVAALRNPTVRLRYAAARETLADYGCDALYGKLLEQLGCADWSLDQTLRHVRQLERVFDAAAAAAKTPFFFSSDITESAKPIAVDGSLALIHAGLHREAVFWIAATFARCHKILAADADPTLQEAHLPAFRELLADLGFKDRSSFVTRARQTLMLLPELWDAAETMLRTNPDIRR</sequence>
<evidence type="ECO:0008006" key="3">
    <source>
        <dbReference type="Google" id="ProtNLM"/>
    </source>
</evidence>
<dbReference type="EMBL" id="JBHMDO010000044">
    <property type="protein sequence ID" value="MFB9329820.1"/>
    <property type="molecule type" value="Genomic_DNA"/>
</dbReference>
<gene>
    <name evidence="1" type="ORF">ACFFSY_28095</name>
</gene>
<dbReference type="Proteomes" id="UP001589747">
    <property type="component" value="Unassembled WGS sequence"/>
</dbReference>
<proteinExistence type="predicted"/>
<accession>A0ABV5KY40</accession>
<reference evidence="1 2" key="1">
    <citation type="submission" date="2024-09" db="EMBL/GenBank/DDBJ databases">
        <authorList>
            <person name="Sun Q."/>
            <person name="Mori K."/>
        </authorList>
    </citation>
    <scope>NUCLEOTIDE SEQUENCE [LARGE SCALE GENOMIC DNA]</scope>
    <source>
        <strain evidence="1 2">TISTR 2452</strain>
    </source>
</reference>
<evidence type="ECO:0000313" key="2">
    <source>
        <dbReference type="Proteomes" id="UP001589747"/>
    </source>
</evidence>
<name>A0ABV5KY40_9BACL</name>
<dbReference type="RefSeq" id="WP_377500409.1">
    <property type="nucleotide sequence ID" value="NZ_JBHMDO010000044.1"/>
</dbReference>